<evidence type="ECO:0000256" key="4">
    <source>
        <dbReference type="ARBA" id="ARBA00022692"/>
    </source>
</evidence>
<comment type="caution">
    <text evidence="10">The sequence shown here is derived from an EMBL/GenBank/DDBJ whole genome shotgun (WGS) entry which is preliminary data.</text>
</comment>
<dbReference type="CDD" id="cd07571">
    <property type="entry name" value="ALP_N-acyl_transferase"/>
    <property type="match status" value="1"/>
</dbReference>
<evidence type="ECO:0000313" key="11">
    <source>
        <dbReference type="Proteomes" id="UP000567795"/>
    </source>
</evidence>
<feature type="transmembrane region" description="Helical" evidence="8">
    <location>
        <begin position="41"/>
        <end position="58"/>
    </location>
</feature>
<evidence type="ECO:0000256" key="2">
    <source>
        <dbReference type="ARBA" id="ARBA00022475"/>
    </source>
</evidence>
<dbReference type="EC" id="2.3.1.269" evidence="8"/>
<accession>A0A852ZSL0</accession>
<reference evidence="10 11" key="1">
    <citation type="submission" date="2020-07" db="EMBL/GenBank/DDBJ databases">
        <title>Sequencing the genomes of 1000 actinobacteria strains.</title>
        <authorList>
            <person name="Klenk H.-P."/>
        </authorList>
    </citation>
    <scope>NUCLEOTIDE SEQUENCE [LARGE SCALE GENOMIC DNA]</scope>
    <source>
        <strain evidence="10 11">DSM 42178</strain>
    </source>
</reference>
<keyword evidence="11" id="KW-1185">Reference proteome</keyword>
<dbReference type="InterPro" id="IPR036526">
    <property type="entry name" value="C-N_Hydrolase_sf"/>
</dbReference>
<dbReference type="UniPathway" id="UPA00666"/>
<dbReference type="EMBL" id="JACBZD010000001">
    <property type="protein sequence ID" value="NYI04487.1"/>
    <property type="molecule type" value="Genomic_DNA"/>
</dbReference>
<comment type="catalytic activity">
    <reaction evidence="8">
        <text>N-terminal S-1,2-diacyl-sn-glyceryl-L-cysteinyl-[lipoprotein] + a glycerophospholipid = N-acyl-S-1,2-diacyl-sn-glyceryl-L-cysteinyl-[lipoprotein] + a 2-acyl-sn-glycero-3-phospholipid + H(+)</text>
        <dbReference type="Rhea" id="RHEA:48228"/>
        <dbReference type="Rhea" id="RHEA-COMP:14681"/>
        <dbReference type="Rhea" id="RHEA-COMP:14684"/>
        <dbReference type="ChEBI" id="CHEBI:15378"/>
        <dbReference type="ChEBI" id="CHEBI:136912"/>
        <dbReference type="ChEBI" id="CHEBI:140656"/>
        <dbReference type="ChEBI" id="CHEBI:140657"/>
        <dbReference type="ChEBI" id="CHEBI:140660"/>
        <dbReference type="EC" id="2.3.1.269"/>
    </reaction>
</comment>
<evidence type="ECO:0000256" key="6">
    <source>
        <dbReference type="ARBA" id="ARBA00023136"/>
    </source>
</evidence>
<evidence type="ECO:0000256" key="8">
    <source>
        <dbReference type="HAMAP-Rule" id="MF_01148"/>
    </source>
</evidence>
<sequence>MTDTRPPGADRAPGTRGRLAPLVAVAPAGALPVLCFPEPSWWWLAPLALVPWLLLLRASGTARAAALRGWIGGTALMLATHHWLLPNLHVFTPVLAALLGALWAPWGWLVWRLLRGVPTAGRAAAAVTLIPCGWLAAEFVRSWEYLGGPWGVLGASQWQLAPARQLASLGGAWLVSLLLVAVNTALALLCAVPGARRAGALALAATAAVVGAAAAWAPAPRQAGTATVALVQPGVLPGPQARFDHAERLTRALADRPPHDRPDLVVWGESGVGFDLAERPDLAERLRALSADVDAPLLVNVDARRADAAEPGEGGIFKSAVLVEPAGVTEQRYDKTRLVPFGEYVPARPLLGWVTGVGEAADQDRRRGERQVLIEVPPLRVGPVVSFESTFPDLTRHLARDGADLLVVQAATSTFQDSWAPEQHAAVAAMRAAETWRPVAHATLTGVSAVHDAHGRPVGPALGTDQRAAHVYRVPLATGTSPYTRFGDWAPWLALGALAAAAARTAAPASSGAWRSGR</sequence>
<feature type="domain" description="CN hydrolase" evidence="9">
    <location>
        <begin position="226"/>
        <end position="476"/>
    </location>
</feature>
<dbReference type="GO" id="GO:0005886">
    <property type="term" value="C:plasma membrane"/>
    <property type="evidence" value="ECO:0007669"/>
    <property type="project" value="UniProtKB-SubCell"/>
</dbReference>
<dbReference type="GO" id="GO:0042158">
    <property type="term" value="P:lipoprotein biosynthetic process"/>
    <property type="evidence" value="ECO:0007669"/>
    <property type="project" value="UniProtKB-UniRule"/>
</dbReference>
<keyword evidence="4 8" id="KW-0812">Transmembrane</keyword>
<dbReference type="AlphaFoldDB" id="A0A852ZSL0"/>
<dbReference type="Proteomes" id="UP000567795">
    <property type="component" value="Unassembled WGS sequence"/>
</dbReference>
<evidence type="ECO:0000313" key="10">
    <source>
        <dbReference type="EMBL" id="NYI04487.1"/>
    </source>
</evidence>
<keyword evidence="2 8" id="KW-1003">Cell membrane</keyword>
<dbReference type="HAMAP" id="MF_01148">
    <property type="entry name" value="Lnt"/>
    <property type="match status" value="1"/>
</dbReference>
<evidence type="ECO:0000256" key="3">
    <source>
        <dbReference type="ARBA" id="ARBA00022679"/>
    </source>
</evidence>
<comment type="similarity">
    <text evidence="8">Belongs to the CN hydrolase family. Apolipoprotein N-acyltransferase subfamily.</text>
</comment>
<dbReference type="Gene3D" id="3.60.110.10">
    <property type="entry name" value="Carbon-nitrogen hydrolase"/>
    <property type="match status" value="1"/>
</dbReference>
<dbReference type="PANTHER" id="PTHR38686">
    <property type="entry name" value="APOLIPOPROTEIN N-ACYLTRANSFERASE"/>
    <property type="match status" value="1"/>
</dbReference>
<evidence type="ECO:0000256" key="1">
    <source>
        <dbReference type="ARBA" id="ARBA00004651"/>
    </source>
</evidence>
<keyword evidence="7 8" id="KW-0012">Acyltransferase</keyword>
<proteinExistence type="inferred from homology"/>
<comment type="subcellular location">
    <subcellularLocation>
        <location evidence="1 8">Cell membrane</location>
        <topology evidence="1 8">Multi-pass membrane protein</topology>
    </subcellularLocation>
</comment>
<keyword evidence="10" id="KW-0449">Lipoprotein</keyword>
<dbReference type="PROSITE" id="PS50263">
    <property type="entry name" value="CN_HYDROLASE"/>
    <property type="match status" value="1"/>
</dbReference>
<feature type="transmembrane region" description="Helical" evidence="8">
    <location>
        <begin position="90"/>
        <end position="111"/>
    </location>
</feature>
<evidence type="ECO:0000256" key="7">
    <source>
        <dbReference type="ARBA" id="ARBA00023315"/>
    </source>
</evidence>
<feature type="transmembrane region" description="Helical" evidence="8">
    <location>
        <begin position="123"/>
        <end position="143"/>
    </location>
</feature>
<protein>
    <recommendedName>
        <fullName evidence="8">Apolipoprotein N-acyltransferase</fullName>
        <shortName evidence="8">ALP N-acyltransferase</shortName>
        <ecNumber evidence="8">2.3.1.269</ecNumber>
    </recommendedName>
</protein>
<keyword evidence="5 8" id="KW-1133">Transmembrane helix</keyword>
<dbReference type="RefSeq" id="WP_179813370.1">
    <property type="nucleotide sequence ID" value="NZ_JACBZD010000001.1"/>
</dbReference>
<feature type="transmembrane region" description="Helical" evidence="8">
    <location>
        <begin position="199"/>
        <end position="217"/>
    </location>
</feature>
<dbReference type="Pfam" id="PF00795">
    <property type="entry name" value="CN_hydrolase"/>
    <property type="match status" value="1"/>
</dbReference>
<comment type="pathway">
    <text evidence="8">Protein modification; lipoprotein biosynthesis (N-acyl transfer).</text>
</comment>
<keyword evidence="6 8" id="KW-0472">Membrane</keyword>
<evidence type="ECO:0000256" key="5">
    <source>
        <dbReference type="ARBA" id="ARBA00022989"/>
    </source>
</evidence>
<gene>
    <name evidence="8" type="primary">lnt</name>
    <name evidence="10" type="ORF">FHU37_001430</name>
</gene>
<feature type="transmembrane region" description="Helical" evidence="8">
    <location>
        <begin position="65"/>
        <end position="84"/>
    </location>
</feature>
<keyword evidence="3 8" id="KW-0808">Transferase</keyword>
<comment type="function">
    <text evidence="8">Catalyzes the phospholipid dependent N-acylation of the N-terminal cysteine of apolipoprotein, the last step in lipoprotein maturation.</text>
</comment>
<dbReference type="NCBIfam" id="TIGR00546">
    <property type="entry name" value="lnt"/>
    <property type="match status" value="1"/>
</dbReference>
<organism evidence="10 11">
    <name type="scientific">Allostreptomyces psammosilenae</name>
    <dbReference type="NCBI Taxonomy" id="1892865"/>
    <lineage>
        <taxon>Bacteria</taxon>
        <taxon>Bacillati</taxon>
        <taxon>Actinomycetota</taxon>
        <taxon>Actinomycetes</taxon>
        <taxon>Kitasatosporales</taxon>
        <taxon>Streptomycetaceae</taxon>
        <taxon>Allostreptomyces</taxon>
    </lineage>
</organism>
<dbReference type="SUPFAM" id="SSF56317">
    <property type="entry name" value="Carbon-nitrogen hydrolase"/>
    <property type="match status" value="1"/>
</dbReference>
<dbReference type="InterPro" id="IPR003010">
    <property type="entry name" value="C-N_Hydrolase"/>
</dbReference>
<dbReference type="PANTHER" id="PTHR38686:SF1">
    <property type="entry name" value="APOLIPOPROTEIN N-ACYLTRANSFERASE"/>
    <property type="match status" value="1"/>
</dbReference>
<dbReference type="InterPro" id="IPR004563">
    <property type="entry name" value="Apolipo_AcylTrfase"/>
</dbReference>
<dbReference type="Pfam" id="PF20154">
    <property type="entry name" value="LNT_N"/>
    <property type="match status" value="1"/>
</dbReference>
<dbReference type="GO" id="GO:0016410">
    <property type="term" value="F:N-acyltransferase activity"/>
    <property type="evidence" value="ECO:0007669"/>
    <property type="project" value="UniProtKB-UniRule"/>
</dbReference>
<feature type="transmembrane region" description="Helical" evidence="8">
    <location>
        <begin position="172"/>
        <end position="192"/>
    </location>
</feature>
<dbReference type="InterPro" id="IPR045378">
    <property type="entry name" value="LNT_N"/>
</dbReference>
<evidence type="ECO:0000259" key="9">
    <source>
        <dbReference type="PROSITE" id="PS50263"/>
    </source>
</evidence>
<name>A0A852ZSL0_9ACTN</name>